<dbReference type="InterPro" id="IPR017871">
    <property type="entry name" value="ABC_transporter-like_CS"/>
</dbReference>
<feature type="transmembrane region" description="Helical" evidence="9">
    <location>
        <begin position="245"/>
        <end position="263"/>
    </location>
</feature>
<evidence type="ECO:0000313" key="13">
    <source>
        <dbReference type="Proteomes" id="UP000199050"/>
    </source>
</evidence>
<dbReference type="InterPro" id="IPR027417">
    <property type="entry name" value="P-loop_NTPase"/>
</dbReference>
<dbReference type="InterPro" id="IPR039421">
    <property type="entry name" value="Type_1_exporter"/>
</dbReference>
<keyword evidence="3" id="KW-1003">Cell membrane</keyword>
<evidence type="ECO:0000256" key="7">
    <source>
        <dbReference type="ARBA" id="ARBA00022989"/>
    </source>
</evidence>
<dbReference type="FunFam" id="3.40.50.300:FF:000221">
    <property type="entry name" value="Multidrug ABC transporter ATP-binding protein"/>
    <property type="match status" value="1"/>
</dbReference>
<dbReference type="SUPFAM" id="SSF52540">
    <property type="entry name" value="P-loop containing nucleoside triphosphate hydrolases"/>
    <property type="match status" value="1"/>
</dbReference>
<dbReference type="InterPro" id="IPR003593">
    <property type="entry name" value="AAA+_ATPase"/>
</dbReference>
<dbReference type="Proteomes" id="UP000199050">
    <property type="component" value="Unassembled WGS sequence"/>
</dbReference>
<dbReference type="STRING" id="1174501.SAMN05216192_110143"/>
<keyword evidence="8 9" id="KW-0472">Membrane</keyword>
<gene>
    <name evidence="12" type="ORF">SAMN05216192_110143</name>
</gene>
<keyword evidence="7 9" id="KW-1133">Transmembrane helix</keyword>
<dbReference type="RefSeq" id="WP_090714288.1">
    <property type="nucleotide sequence ID" value="NZ_CBCSKY010000008.1"/>
</dbReference>
<organism evidence="12 13">
    <name type="scientific">Paenibacillus typhae</name>
    <dbReference type="NCBI Taxonomy" id="1174501"/>
    <lineage>
        <taxon>Bacteria</taxon>
        <taxon>Bacillati</taxon>
        <taxon>Bacillota</taxon>
        <taxon>Bacilli</taxon>
        <taxon>Bacillales</taxon>
        <taxon>Paenibacillaceae</taxon>
        <taxon>Paenibacillus</taxon>
    </lineage>
</organism>
<dbReference type="CDD" id="cd07346">
    <property type="entry name" value="ABC_6TM_exporters"/>
    <property type="match status" value="1"/>
</dbReference>
<dbReference type="PANTHER" id="PTHR43394:SF1">
    <property type="entry name" value="ATP-BINDING CASSETTE SUB-FAMILY B MEMBER 10, MITOCHONDRIAL"/>
    <property type="match status" value="1"/>
</dbReference>
<evidence type="ECO:0000313" key="12">
    <source>
        <dbReference type="EMBL" id="SDI98940.1"/>
    </source>
</evidence>
<dbReference type="GO" id="GO:0005524">
    <property type="term" value="F:ATP binding"/>
    <property type="evidence" value="ECO:0007669"/>
    <property type="project" value="UniProtKB-KW"/>
</dbReference>
<dbReference type="InterPro" id="IPR011527">
    <property type="entry name" value="ABC1_TM_dom"/>
</dbReference>
<name>A0A1G8Q4D7_9BACL</name>
<keyword evidence="4 9" id="KW-0812">Transmembrane</keyword>
<feature type="transmembrane region" description="Helical" evidence="9">
    <location>
        <begin position="163"/>
        <end position="182"/>
    </location>
</feature>
<keyword evidence="5" id="KW-0547">Nucleotide-binding</keyword>
<proteinExistence type="predicted"/>
<protein>
    <submittedName>
        <fullName evidence="12">ATP-binding cassette, subfamily B, AbcA/BmrA</fullName>
    </submittedName>
</protein>
<dbReference type="PROSITE" id="PS00211">
    <property type="entry name" value="ABC_TRANSPORTER_1"/>
    <property type="match status" value="1"/>
</dbReference>
<evidence type="ECO:0000256" key="5">
    <source>
        <dbReference type="ARBA" id="ARBA00022741"/>
    </source>
</evidence>
<dbReference type="Pfam" id="PF00005">
    <property type="entry name" value="ABC_tran"/>
    <property type="match status" value="1"/>
</dbReference>
<evidence type="ECO:0000256" key="9">
    <source>
        <dbReference type="SAM" id="Phobius"/>
    </source>
</evidence>
<dbReference type="OrthoDB" id="2525709at2"/>
<evidence type="ECO:0000256" key="4">
    <source>
        <dbReference type="ARBA" id="ARBA00022692"/>
    </source>
</evidence>
<evidence type="ECO:0000259" key="10">
    <source>
        <dbReference type="PROSITE" id="PS50893"/>
    </source>
</evidence>
<dbReference type="GO" id="GO:0005886">
    <property type="term" value="C:plasma membrane"/>
    <property type="evidence" value="ECO:0007669"/>
    <property type="project" value="UniProtKB-SubCell"/>
</dbReference>
<dbReference type="GO" id="GO:0015421">
    <property type="term" value="F:ABC-type oligopeptide transporter activity"/>
    <property type="evidence" value="ECO:0007669"/>
    <property type="project" value="TreeGrafter"/>
</dbReference>
<feature type="domain" description="ABC transmembrane type-1" evidence="11">
    <location>
        <begin position="25"/>
        <end position="306"/>
    </location>
</feature>
<dbReference type="PANTHER" id="PTHR43394">
    <property type="entry name" value="ATP-DEPENDENT PERMEASE MDL1, MITOCHONDRIAL"/>
    <property type="match status" value="1"/>
</dbReference>
<dbReference type="GO" id="GO:0016887">
    <property type="term" value="F:ATP hydrolysis activity"/>
    <property type="evidence" value="ECO:0007669"/>
    <property type="project" value="InterPro"/>
</dbReference>
<keyword evidence="2" id="KW-0813">Transport</keyword>
<dbReference type="EMBL" id="FNDX01000010">
    <property type="protein sequence ID" value="SDI98940.1"/>
    <property type="molecule type" value="Genomic_DNA"/>
</dbReference>
<dbReference type="InterPro" id="IPR003439">
    <property type="entry name" value="ABC_transporter-like_ATP-bd"/>
</dbReference>
<dbReference type="SUPFAM" id="SSF90123">
    <property type="entry name" value="ABC transporter transmembrane region"/>
    <property type="match status" value="1"/>
</dbReference>
<feature type="transmembrane region" description="Helical" evidence="9">
    <location>
        <begin position="61"/>
        <end position="80"/>
    </location>
</feature>
<feature type="transmembrane region" description="Helical" evidence="9">
    <location>
        <begin position="21"/>
        <end position="41"/>
    </location>
</feature>
<keyword evidence="6 12" id="KW-0067">ATP-binding</keyword>
<reference evidence="13" key="1">
    <citation type="submission" date="2016-10" db="EMBL/GenBank/DDBJ databases">
        <authorList>
            <person name="Varghese N."/>
            <person name="Submissions S."/>
        </authorList>
    </citation>
    <scope>NUCLEOTIDE SEQUENCE [LARGE SCALE GENOMIC DNA]</scope>
    <source>
        <strain evidence="13">CGMCC 1.11012</strain>
    </source>
</reference>
<dbReference type="AlphaFoldDB" id="A0A1G8Q4D7"/>
<dbReference type="InterPro" id="IPR036640">
    <property type="entry name" value="ABC1_TM_sf"/>
</dbReference>
<accession>A0A1G8Q4D7</accession>
<evidence type="ECO:0000256" key="2">
    <source>
        <dbReference type="ARBA" id="ARBA00022448"/>
    </source>
</evidence>
<evidence type="ECO:0000256" key="3">
    <source>
        <dbReference type="ARBA" id="ARBA00022475"/>
    </source>
</evidence>
<evidence type="ECO:0000256" key="8">
    <source>
        <dbReference type="ARBA" id="ARBA00023136"/>
    </source>
</evidence>
<evidence type="ECO:0000259" key="11">
    <source>
        <dbReference type="PROSITE" id="PS50929"/>
    </source>
</evidence>
<evidence type="ECO:0000256" key="1">
    <source>
        <dbReference type="ARBA" id="ARBA00004651"/>
    </source>
</evidence>
<keyword evidence="13" id="KW-1185">Reference proteome</keyword>
<dbReference type="Gene3D" id="3.40.50.300">
    <property type="entry name" value="P-loop containing nucleotide triphosphate hydrolases"/>
    <property type="match status" value="1"/>
</dbReference>
<dbReference type="Gene3D" id="1.20.1560.10">
    <property type="entry name" value="ABC transporter type 1, transmembrane domain"/>
    <property type="match status" value="1"/>
</dbReference>
<sequence>MKRSEASGTFIRLVKLGRPYIGWYIALCLAAAVISLTSVGLAEALRRIINAATEHNLSSLASGAVFALAIVLVDVVFNFLKSYLSAVLEYKSTSRLQLTLLDKLLKVKMKELDRYHSADLISRIHDSAPAAQQGINLKTVELFSSLLQILFLLTYLMSLHFTLTMGILLICALLPLVMLPFTSRIRSLYRKRQEVEAAQQVLIQDTVQGAEVVRAFSLASRLQQQFMERVQHYFKFHVPLSRAEAVGYNMNFTVILGGLLYLLTYGGYLVIGGRLDVGAVAAFLISFEQITNPVSRLSNLWAQLQTSLAQGSRIFELFELQNEQPGQEQGVQKQTPGQQQDIVTASLKGLPISFNNVSFSYSGNPVLQQVQLVIEPGKVTALAGPSGSGKSTLLRLLLAEYEPDNGTICCGSQQLGTLSPQVWRSSLAYVSQEPYLFSGTLYENIAWGRAGAAKEEVIQAARDAGIHEFIMSTPQQYETAIGERGITLSGGERQRLSIARAFVRGPELLLLDEPTAALDSHSEEVVQQALQQLMQGRTTVVIAHRLSTIRNADTIYFMEAGSVVEEGTHPELMAMEGKYYNMVQSVHRSDHALVPEENQI</sequence>
<comment type="subcellular location">
    <subcellularLocation>
        <location evidence="1">Cell membrane</location>
        <topology evidence="1">Multi-pass membrane protein</topology>
    </subcellularLocation>
</comment>
<dbReference type="PROSITE" id="PS50893">
    <property type="entry name" value="ABC_TRANSPORTER_2"/>
    <property type="match status" value="1"/>
</dbReference>
<dbReference type="Pfam" id="PF00664">
    <property type="entry name" value="ABC_membrane"/>
    <property type="match status" value="1"/>
</dbReference>
<feature type="domain" description="ABC transporter" evidence="10">
    <location>
        <begin position="352"/>
        <end position="585"/>
    </location>
</feature>
<evidence type="ECO:0000256" key="6">
    <source>
        <dbReference type="ARBA" id="ARBA00022840"/>
    </source>
</evidence>
<dbReference type="PROSITE" id="PS50929">
    <property type="entry name" value="ABC_TM1F"/>
    <property type="match status" value="1"/>
</dbReference>
<dbReference type="SMART" id="SM00382">
    <property type="entry name" value="AAA"/>
    <property type="match status" value="1"/>
</dbReference>